<dbReference type="RefSeq" id="WP_406700329.1">
    <property type="nucleotide sequence ID" value="NZ_CP155447.1"/>
</dbReference>
<dbReference type="InterPro" id="IPR024775">
    <property type="entry name" value="DinB-like"/>
</dbReference>
<proteinExistence type="predicted"/>
<reference evidence="2" key="1">
    <citation type="submission" date="2024-05" db="EMBL/GenBank/DDBJ databases">
        <title>Planctomycetes of the genus Singulisphaera possess chitinolytic capabilities.</title>
        <authorList>
            <person name="Ivanova A."/>
        </authorList>
    </citation>
    <scope>NUCLEOTIDE SEQUENCE</scope>
    <source>
        <strain evidence="2">Ch08T</strain>
    </source>
</reference>
<dbReference type="EMBL" id="CP155447">
    <property type="protein sequence ID" value="XBH07492.1"/>
    <property type="molecule type" value="Genomic_DNA"/>
</dbReference>
<evidence type="ECO:0000259" key="1">
    <source>
        <dbReference type="Pfam" id="PF12867"/>
    </source>
</evidence>
<evidence type="ECO:0000313" key="2">
    <source>
        <dbReference type="EMBL" id="XBH07492.1"/>
    </source>
</evidence>
<sequence length="163" mass="17862">MNAKDVIRQTLGHSELILKNYINDLDDAELRLVPIDGMNCIAWQLGHLISSERGMVEGVKPGSCPPLPSGFAENHGKNKGQADNAANYLSKDEYIALIKAQREATIAVLESLSDTDLDAPGPENLRRMCPTVGSVMLLTGNHYLMHLGQFVAVRRKLNKPVTI</sequence>
<dbReference type="Pfam" id="PF12867">
    <property type="entry name" value="DinB_2"/>
    <property type="match status" value="1"/>
</dbReference>
<protein>
    <submittedName>
        <fullName evidence="2">DinB family protein</fullName>
    </submittedName>
</protein>
<accession>A0AAU7CPJ2</accession>
<dbReference type="AlphaFoldDB" id="A0AAU7CPJ2"/>
<feature type="domain" description="DinB-like" evidence="1">
    <location>
        <begin position="20"/>
        <end position="149"/>
    </location>
</feature>
<organism evidence="2">
    <name type="scientific">Singulisphaera sp. Ch08</name>
    <dbReference type="NCBI Taxonomy" id="3120278"/>
    <lineage>
        <taxon>Bacteria</taxon>
        <taxon>Pseudomonadati</taxon>
        <taxon>Planctomycetota</taxon>
        <taxon>Planctomycetia</taxon>
        <taxon>Isosphaerales</taxon>
        <taxon>Isosphaeraceae</taxon>
        <taxon>Singulisphaera</taxon>
    </lineage>
</organism>
<dbReference type="Gene3D" id="1.20.120.450">
    <property type="entry name" value="dinb family like domain"/>
    <property type="match status" value="1"/>
</dbReference>
<gene>
    <name evidence="2" type="ORF">V5E97_16070</name>
</gene>
<name>A0AAU7CPJ2_9BACT</name>
<dbReference type="SUPFAM" id="SSF109854">
    <property type="entry name" value="DinB/YfiT-like putative metalloenzymes"/>
    <property type="match status" value="1"/>
</dbReference>
<dbReference type="InterPro" id="IPR034660">
    <property type="entry name" value="DinB/YfiT-like"/>
</dbReference>